<dbReference type="AlphaFoldDB" id="A0A0K0EIY8"/>
<dbReference type="WBParaSite" id="SSTP_0000944100.1">
    <property type="protein sequence ID" value="SSTP_0000944100.1"/>
    <property type="gene ID" value="SSTP_0000944100"/>
</dbReference>
<accession>A0A0K0EIY8</accession>
<proteinExistence type="predicted"/>
<dbReference type="WBParaSite" id="TCONS_00012415.p1">
    <property type="protein sequence ID" value="TCONS_00012415.p1"/>
    <property type="gene ID" value="XLOC_008034"/>
</dbReference>
<organism evidence="2">
    <name type="scientific">Strongyloides stercoralis</name>
    <name type="common">Threadworm</name>
    <dbReference type="NCBI Taxonomy" id="6248"/>
    <lineage>
        <taxon>Eukaryota</taxon>
        <taxon>Metazoa</taxon>
        <taxon>Ecdysozoa</taxon>
        <taxon>Nematoda</taxon>
        <taxon>Chromadorea</taxon>
        <taxon>Rhabditida</taxon>
        <taxon>Tylenchina</taxon>
        <taxon>Panagrolaimomorpha</taxon>
        <taxon>Strongyloidoidea</taxon>
        <taxon>Strongyloididae</taxon>
        <taxon>Strongyloides</taxon>
    </lineage>
</organism>
<name>A0A0K0EIY8_STRER</name>
<keyword evidence="1" id="KW-1185">Reference proteome</keyword>
<reference evidence="2" key="1">
    <citation type="submission" date="2015-08" db="UniProtKB">
        <authorList>
            <consortium name="WormBaseParasite"/>
        </authorList>
    </citation>
    <scope>IDENTIFICATION</scope>
</reference>
<evidence type="ECO:0000313" key="1">
    <source>
        <dbReference type="Proteomes" id="UP000035681"/>
    </source>
</evidence>
<dbReference type="Proteomes" id="UP000035681">
    <property type="component" value="Unplaced"/>
</dbReference>
<protein>
    <submittedName>
        <fullName evidence="2">Pecanex-like protein</fullName>
    </submittedName>
</protein>
<evidence type="ECO:0000313" key="2">
    <source>
        <dbReference type="WBParaSite" id="SSTP_0000944100.1"/>
    </source>
</evidence>
<sequence length="129" mass="14478">MGMHSNVSSFPNLAKRAMACIGGYVDKFFSAETISLVTEISETPWDQNFYNKVTALMIIQVRCILLAFSCLPEGWIQGNKAEGKVDLSELRKRSAIATRFFELTSVDTAEIARMDLQALFSPVEPPYYK</sequence>